<dbReference type="PROSITE" id="PS00018">
    <property type="entry name" value="EF_HAND_1"/>
    <property type="match status" value="2"/>
</dbReference>
<feature type="coiled-coil region" evidence="1">
    <location>
        <begin position="1998"/>
        <end position="2032"/>
    </location>
</feature>
<feature type="region of interest" description="Disordered" evidence="2">
    <location>
        <begin position="2569"/>
        <end position="2605"/>
    </location>
</feature>
<dbReference type="PROSITE" id="PS51294">
    <property type="entry name" value="HTH_MYB"/>
    <property type="match status" value="4"/>
</dbReference>
<feature type="region of interest" description="Disordered" evidence="2">
    <location>
        <begin position="1483"/>
        <end position="1696"/>
    </location>
</feature>
<feature type="compositionally biased region" description="Polar residues" evidence="2">
    <location>
        <begin position="83"/>
        <end position="94"/>
    </location>
</feature>
<feature type="domain" description="Myb-like" evidence="3">
    <location>
        <begin position="2302"/>
        <end position="2344"/>
    </location>
</feature>
<feature type="compositionally biased region" description="Low complexity" evidence="2">
    <location>
        <begin position="1632"/>
        <end position="1642"/>
    </location>
</feature>
<feature type="region of interest" description="Disordered" evidence="2">
    <location>
        <begin position="1401"/>
        <end position="1470"/>
    </location>
</feature>
<dbReference type="GO" id="GO:0005654">
    <property type="term" value="C:nucleoplasm"/>
    <property type="evidence" value="ECO:0007669"/>
    <property type="project" value="UniProtKB-ARBA"/>
</dbReference>
<comment type="caution">
    <text evidence="6">The sequence shown here is derived from an EMBL/GenBank/DDBJ whole genome shotgun (WGS) entry which is preliminary data.</text>
</comment>
<feature type="compositionally biased region" description="Polar residues" evidence="2">
    <location>
        <begin position="2288"/>
        <end position="2302"/>
    </location>
</feature>
<feature type="compositionally biased region" description="Low complexity" evidence="2">
    <location>
        <begin position="995"/>
        <end position="1006"/>
    </location>
</feature>
<feature type="compositionally biased region" description="Basic and acidic residues" evidence="2">
    <location>
        <begin position="16"/>
        <end position="32"/>
    </location>
</feature>
<dbReference type="PROSITE" id="PS51293">
    <property type="entry name" value="SANT"/>
    <property type="match status" value="4"/>
</dbReference>
<feature type="compositionally biased region" description="Basic and acidic residues" evidence="2">
    <location>
        <begin position="1535"/>
        <end position="1548"/>
    </location>
</feature>
<evidence type="ECO:0000256" key="1">
    <source>
        <dbReference type="SAM" id="Coils"/>
    </source>
</evidence>
<feature type="compositionally biased region" description="Basic and acidic residues" evidence="2">
    <location>
        <begin position="1604"/>
        <end position="1618"/>
    </location>
</feature>
<evidence type="ECO:0000313" key="7">
    <source>
        <dbReference type="Proteomes" id="UP000317494"/>
    </source>
</evidence>
<feature type="compositionally biased region" description="Polar residues" evidence="2">
    <location>
        <begin position="1449"/>
        <end position="1464"/>
    </location>
</feature>
<feature type="compositionally biased region" description="Polar residues" evidence="2">
    <location>
        <begin position="2880"/>
        <end position="2890"/>
    </location>
</feature>
<feature type="compositionally biased region" description="Acidic residues" evidence="2">
    <location>
        <begin position="348"/>
        <end position="380"/>
    </location>
</feature>
<feature type="compositionally biased region" description="Basic residues" evidence="2">
    <location>
        <begin position="796"/>
        <end position="806"/>
    </location>
</feature>
<dbReference type="EMBL" id="QEAN01000432">
    <property type="protein sequence ID" value="TPX37316.1"/>
    <property type="molecule type" value="Genomic_DNA"/>
</dbReference>
<feature type="region of interest" description="Disordered" evidence="2">
    <location>
        <begin position="15"/>
        <end position="230"/>
    </location>
</feature>
<dbReference type="InterPro" id="IPR009057">
    <property type="entry name" value="Homeodomain-like_sf"/>
</dbReference>
<feature type="domain" description="SANT" evidence="4">
    <location>
        <begin position="2125"/>
        <end position="2176"/>
    </location>
</feature>
<feature type="domain" description="HTH myb-type" evidence="5">
    <location>
        <begin position="854"/>
        <end position="900"/>
    </location>
</feature>
<dbReference type="CDD" id="cd00167">
    <property type="entry name" value="SANT"/>
    <property type="match status" value="4"/>
</dbReference>
<dbReference type="SMART" id="SM00717">
    <property type="entry name" value="SANT"/>
    <property type="match status" value="6"/>
</dbReference>
<dbReference type="GO" id="GO:0000785">
    <property type="term" value="C:chromatin"/>
    <property type="evidence" value="ECO:0007669"/>
    <property type="project" value="TreeGrafter"/>
</dbReference>
<feature type="compositionally biased region" description="Polar residues" evidence="2">
    <location>
        <begin position="1781"/>
        <end position="1793"/>
    </location>
</feature>
<feature type="compositionally biased region" description="Low complexity" evidence="2">
    <location>
        <begin position="166"/>
        <end position="176"/>
    </location>
</feature>
<feature type="compositionally biased region" description="Polar residues" evidence="2">
    <location>
        <begin position="315"/>
        <end position="327"/>
    </location>
</feature>
<dbReference type="InterPro" id="IPR017884">
    <property type="entry name" value="SANT_dom"/>
</dbReference>
<feature type="compositionally biased region" description="Basic and acidic residues" evidence="2">
    <location>
        <begin position="69"/>
        <end position="82"/>
    </location>
</feature>
<feature type="compositionally biased region" description="Low complexity" evidence="2">
    <location>
        <begin position="2443"/>
        <end position="2454"/>
    </location>
</feature>
<dbReference type="InterPro" id="IPR001005">
    <property type="entry name" value="SANT/Myb"/>
</dbReference>
<feature type="compositionally biased region" description="Polar residues" evidence="2">
    <location>
        <begin position="1121"/>
        <end position="1134"/>
    </location>
</feature>
<feature type="domain" description="SANT" evidence="4">
    <location>
        <begin position="850"/>
        <end position="900"/>
    </location>
</feature>
<dbReference type="InterPro" id="IPR018247">
    <property type="entry name" value="EF_Hand_1_Ca_BS"/>
</dbReference>
<feature type="region of interest" description="Disordered" evidence="2">
    <location>
        <begin position="248"/>
        <end position="382"/>
    </location>
</feature>
<feature type="non-terminal residue" evidence="6">
    <location>
        <position position="1"/>
    </location>
</feature>
<feature type="compositionally biased region" description="Basic and acidic residues" evidence="2">
    <location>
        <begin position="2928"/>
        <end position="2940"/>
    </location>
</feature>
<feature type="compositionally biased region" description="Polar residues" evidence="2">
    <location>
        <begin position="56"/>
        <end position="67"/>
    </location>
</feature>
<feature type="compositionally biased region" description="Polar residues" evidence="2">
    <location>
        <begin position="1549"/>
        <end position="1560"/>
    </location>
</feature>
<feature type="compositionally biased region" description="Basic residues" evidence="2">
    <location>
        <begin position="2459"/>
        <end position="2472"/>
    </location>
</feature>
<evidence type="ECO:0000259" key="5">
    <source>
        <dbReference type="PROSITE" id="PS51294"/>
    </source>
</evidence>
<organism evidence="6 7">
    <name type="scientific">Synchytrium endobioticum</name>
    <dbReference type="NCBI Taxonomy" id="286115"/>
    <lineage>
        <taxon>Eukaryota</taxon>
        <taxon>Fungi</taxon>
        <taxon>Fungi incertae sedis</taxon>
        <taxon>Chytridiomycota</taxon>
        <taxon>Chytridiomycota incertae sedis</taxon>
        <taxon>Chytridiomycetes</taxon>
        <taxon>Synchytriales</taxon>
        <taxon>Synchytriaceae</taxon>
        <taxon>Synchytrium</taxon>
    </lineage>
</organism>
<sequence length="3013" mass="333489">RPIRSCSVRIQTIRRLMSEDPRYSKHHGDGHSPRRNYNGRRASSTFLPRLSVGHSPHNTYSQGNIQHSGFHDTEDLTPERSRNPSSASGGNIYNYSPGRSEWPQQHLNTEYHTSTTPERRRASRWDGGNLANQSNANKRYDPPHAYRNELNHSPKPADASDYPRFSSSTSTNSNSNLDYQHRRPSSPLPPPRARVSGPHSGGIAYGGPPRMGDGTTNSSNGFTDVNRRYPSRGYIEPHVSALELRQTGDGSHATIPDPRPSLLSQMMGQKRKRGACPDDSNSRACAPPTRDIPSQQWLDMSFTKKNRISDPEPRSPSTFKIPSTRPSMLQDAMNRDKQQQKQHRADEKVEEEEVVTDEEEDEDLDEEADKDEEDTLDNEDIEQKIDQLDAEIAKYEAMLAQIRQKKEAASKSIETEGGEAGSADQVSVQDPPDILKLAEIENEPLVVPPGLPLHEQIYMANRHTRRITARVMAVQLRTLEANSLPPPSQIYRLDDFDFLEANIESHQRLRTLLVCHIRNRRLEMLEKRDNLRATYEEMYQVWKKHLERLERERERRRKKAGNAEKGPMLPPEVIGKAATMSSAAAESMMYGGGSGGTLTRRSRAAAAAFTSDAVRSEAEWMAAIAHIMNQDGNVDTSRLAPVPDMMLDSGERHSAVHLDFSQLVRDPVDDNKKMLETASMCWSDEDKYVFEVKLVQIGKNFRKIAEFLPGKTTQDCVRYYYREKERLGLKTLLRRTAPGAGRSGLRRARGGALARKLMQQFGNSVSMSGGDGVLNEQVDLEEYDEEVAMDIDRLRRGGGARSKSKGGKSGTSSHISSHLQQRQQTNHESDNDDHEHGGPNIQQNASASASTTLKWSDDDRTKFQEALQQYGRDWASVASHTGKSEADCRLYWRQNRFKGLDEILRAFDAARRGPAALRKRRTTAGSNADGDVNTNDDDGRGSVNEDQGGNEDSRGEEAEEVDDADMPKRKPRSRKLTNSLLTPEAEPEDVNRFMQQQQPQNQQQSQALKSRGGRARKNTTRRSKAHIEEATEAPIVYTSDLYDADGSAGGESRKPVSSWSPGEKEAFMSAVQQVGCDWDTIAEILSSKSSAQIRSYYQGHSKELIKVLGFDPSRIKVDSAVNVQVDSPSSSNEMDANGDHRRSVSQSSVGSGPRRDDVSYKTASDFLAVRQPIHPSQPSPHSHSGPIYAYQPMYAGTPSPMHGQQLSPMVHASLPPGAADRIVSQHAQFPAGATSFQLPPVYIPYDRAAAAAANVQHMVHGIQFIAAPHPPTPGAQMYQYPRDFYFGPPNEVQGTGRHSSPHGGREGSATSMALGPPSPTPPSILIRHDEGTALPSIRALISAAERAESGSQHLPPIHHAVPPMIHTSVPSFENRPRSHSPFPPQAAPLQVAPIVIHAHPDSLRDRSPTPGGMSTVLAVSPMSSHAGDTGQRESPQSSTAQHGQPVYRENTQPPLAPVQQSQLHQMRPIRSCSVRIQTIRRLMSEDPRYSKHHGDGHSPRRNYNGRRASSTFLPRLSVGHSPHNTYSQGNIQHSGFHDTEDLTPERSRNPSSASGGNIYNYSPGRSEWPQQHLNTEYHTSTTPERRRASRWDGGNLANQSNANKRYDPPHAYRNELNHSPKPADASDYPRFSSSTSTNSNSNLDYQHRRPSSPLPPPRARVSGPHSGGIAYGGPPRMGDGTTNSSNGFTDVNRRYPSRGYIEPHVSALELRQTGDGSHATIPDPRPSLLSQMMGQKRKRGACPDDSNSRACAPPTRDIPSQQWLDMSFTKKNRISDPEPRSPSTFKIPSTRPSMLQDAMNRDKQQQKQHRADEKVEEEEVVTDEEEDEDLDEEADKDEEDTLDNEDIEQKIDQLDAEIAKYEAMLAQIRQKKEAASKSIETEGGEAGSADQVSVQDPPDILKLAEIENEPLVVPPGLPLHEQIYMANRHTRRITARVMAVQLRTLEANSLPPPSQIYRLDDFDFLEANIESHQRLRTLLVCHIRNRRLEMLEKRDNLRATYEEMYQVWKKHLERLERERERRRKKAGNAEKGPMLPPEVIGKAATMSSAAAESMMYGGGSGVRSEAEWMAAIAHIMNQDGNVDTSRLAPVPDMMLDSGERHSAVHLDFSQLVRDPVDDNKKMLETASMCWSDEDKYVFEVKLVQIGKNFRKIAEFLPGKTTQDCVRYYYREKERLGLKTLLRRTAPGAGRSGLRRARGGALARKLMQQFGNSVSMSGGDGVLNEQVDLEEYDEEVAMDIDRLRRGGGARSKSKGGKSGTSSHISSHLQQRQQTNHESDNDDHEHGGPNIQQNASASASTTLKWSDDDRTKFQEALQQYGRDWASVASHTGKSEADCRLYWRQNRFKGLDEILRAFDAARRGPAALRKRRTTAGSNADGDVNTNDDDGRGSVNEDQGGNEDSRGEEAEEVDDADMPKRKPRSRKLTNSLLTPEAEPEDVNRFMQQQQPQNQQQSQALKSRGGRARKNTTRRSKAHIEEATEAPIVYTSDLYDADGSAGGESRKPVSSWSPGEKEAFMSAVQQVGCDWDTIAEILSSKSSAQIRSYYQGHSKELIKVLGFDPSRIKVDSAVNVQVDSPSSSNEMDANGDHRRSVSQSSVGSGPRRDDVSYKTASDFLAVRQPIHPSQPSPHSHSGPIYAYQPMYAGTPSPMHGQQLSPMVHASLPPGAADRIVSQHAQFPAGATSFQLPPVYIPYDRAAAAAANVQHMVHGIQFIAAPHPPTPGAQMYQYPRDFYFGPPNEVQGTGRHSSPHGGREGSATSMALGPPSPTPPSILIRHDEGTALPSIRALISAAERAESGSQHLPPIHHAVPPMIHTSVPSFENRPRSHSPFPPQAAPLQVAPIVIHAHPDSLRDRSPTPGGMSTVLAVSPMSSHAGDTGQRESPQSSTAQHGQPVYRENTQPPLAPVQQSQLHQMVREHSHSPLSMYSPHRESSIGREGAPRELIPMTSRELTPSAQGQTRELTAVMQQHQRDVTASAQQAERESSIGQGREGSPPPDVSVASRDTSAPPPGSN</sequence>
<dbReference type="PROSITE" id="PS50090">
    <property type="entry name" value="MYB_LIKE"/>
    <property type="match status" value="4"/>
</dbReference>
<dbReference type="STRING" id="286115.A0A507CGX7"/>
<feature type="domain" description="HTH myb-type" evidence="5">
    <location>
        <begin position="2506"/>
        <end position="2553"/>
    </location>
</feature>
<evidence type="ECO:0000313" key="6">
    <source>
        <dbReference type="EMBL" id="TPX37316.1"/>
    </source>
</evidence>
<feature type="region of interest" description="Disordered" evidence="2">
    <location>
        <begin position="1714"/>
        <end position="1848"/>
    </location>
</feature>
<keyword evidence="7" id="KW-1185">Reference proteome</keyword>
<dbReference type="InterPro" id="IPR051571">
    <property type="entry name" value="N-CoR_corepressor"/>
</dbReference>
<feature type="region of interest" description="Disordered" evidence="2">
    <location>
        <begin position="2737"/>
        <end position="2775"/>
    </location>
</feature>
<feature type="compositionally biased region" description="Polar residues" evidence="2">
    <location>
        <begin position="1568"/>
        <end position="1582"/>
    </location>
</feature>
<dbReference type="Proteomes" id="UP000317494">
    <property type="component" value="Unassembled WGS sequence"/>
</dbReference>
<evidence type="ECO:0000256" key="2">
    <source>
        <dbReference type="SAM" id="MobiDB-lite"/>
    </source>
</evidence>
<proteinExistence type="predicted"/>
<dbReference type="SUPFAM" id="SSF46689">
    <property type="entry name" value="Homeodomain-like"/>
    <property type="match status" value="6"/>
</dbReference>
<feature type="region of interest" description="Disordered" evidence="2">
    <location>
        <begin position="1121"/>
        <end position="1157"/>
    </location>
</feature>
<evidence type="ECO:0000259" key="4">
    <source>
        <dbReference type="PROSITE" id="PS51293"/>
    </source>
</evidence>
<dbReference type="GO" id="GO:0006357">
    <property type="term" value="P:regulation of transcription by RNA polymerase II"/>
    <property type="evidence" value="ECO:0007669"/>
    <property type="project" value="TreeGrafter"/>
</dbReference>
<feature type="domain" description="Myb-like" evidence="3">
    <location>
        <begin position="2499"/>
        <end position="2549"/>
    </location>
</feature>
<feature type="domain" description="HTH myb-type" evidence="5">
    <location>
        <begin position="2302"/>
        <end position="2348"/>
    </location>
</feature>
<feature type="region of interest" description="Disordered" evidence="2">
    <location>
        <begin position="914"/>
        <end position="1031"/>
    </location>
</feature>
<feature type="compositionally biased region" description="Basic and acidic residues" evidence="2">
    <location>
        <begin position="1799"/>
        <end position="1813"/>
    </location>
</feature>
<feature type="compositionally biased region" description="Polar residues" evidence="2">
    <location>
        <begin position="2897"/>
        <end position="2912"/>
    </location>
</feature>
<reference evidence="6 7" key="1">
    <citation type="journal article" date="2019" name="Sci. Rep.">
        <title>Comparative genomics of chytrid fungi reveal insights into the obligate biotrophic and pathogenic lifestyle of Synchytrium endobioticum.</title>
        <authorList>
            <person name="van de Vossenberg B.T.L.H."/>
            <person name="Warris S."/>
            <person name="Nguyen H.D.T."/>
            <person name="van Gent-Pelzer M.P.E."/>
            <person name="Joly D.L."/>
            <person name="van de Geest H.C."/>
            <person name="Bonants P.J.M."/>
            <person name="Smith D.S."/>
            <person name="Levesque C.A."/>
            <person name="van der Lee T.A.J."/>
        </authorList>
    </citation>
    <scope>NUCLEOTIDE SEQUENCE [LARGE SCALE GENOMIC DNA]</scope>
    <source>
        <strain evidence="6 7">MB42</strain>
    </source>
</reference>
<feature type="compositionally biased region" description="Polar residues" evidence="2">
    <location>
        <begin position="1432"/>
        <end position="1442"/>
    </location>
</feature>
<gene>
    <name evidence="6" type="ORF">SeMB42_g06941</name>
</gene>
<feature type="compositionally biased region" description="Basic and acidic residues" evidence="2">
    <location>
        <begin position="825"/>
        <end position="837"/>
    </location>
</feature>
<feature type="compositionally biased region" description="Polar residues" evidence="2">
    <location>
        <begin position="1680"/>
        <end position="1689"/>
    </location>
</feature>
<feature type="region of interest" description="Disordered" evidence="2">
    <location>
        <begin position="1289"/>
        <end position="1327"/>
    </location>
</feature>
<feature type="domain" description="Myb-like" evidence="3">
    <location>
        <begin position="1051"/>
        <end position="1101"/>
    </location>
</feature>
<feature type="compositionally biased region" description="Basic and acidic residues" evidence="2">
    <location>
        <begin position="1483"/>
        <end position="1498"/>
    </location>
</feature>
<dbReference type="Gene3D" id="1.20.58.1880">
    <property type="match status" value="4"/>
</dbReference>
<feature type="compositionally biased region" description="Acidic residues" evidence="2">
    <location>
        <begin position="1814"/>
        <end position="1846"/>
    </location>
</feature>
<feature type="compositionally biased region" description="Basic residues" evidence="2">
    <location>
        <begin position="2244"/>
        <end position="2254"/>
    </location>
</feature>
<keyword evidence="1" id="KW-0175">Coiled coil</keyword>
<feature type="compositionally biased region" description="Polar residues" evidence="2">
    <location>
        <begin position="2569"/>
        <end position="2582"/>
    </location>
</feature>
<feature type="compositionally biased region" description="Polar residues" evidence="2">
    <location>
        <begin position="102"/>
        <end position="116"/>
    </location>
</feature>
<feature type="region of interest" description="Disordered" evidence="2">
    <location>
        <begin position="791"/>
        <end position="856"/>
    </location>
</feature>
<accession>A0A507CGX7</accession>
<feature type="domain" description="SANT" evidence="4">
    <location>
        <begin position="677"/>
        <end position="728"/>
    </location>
</feature>
<feature type="domain" description="SANT" evidence="4">
    <location>
        <begin position="2298"/>
        <end position="2348"/>
    </location>
</feature>
<feature type="compositionally biased region" description="Polar residues" evidence="2">
    <location>
        <begin position="2966"/>
        <end position="2979"/>
    </location>
</feature>
<name>A0A507CGX7_9FUNG</name>
<feature type="region of interest" description="Disordered" evidence="2">
    <location>
        <begin position="2966"/>
        <end position="3013"/>
    </location>
</feature>
<feature type="region of interest" description="Disordered" evidence="2">
    <location>
        <begin position="2239"/>
        <end position="2304"/>
    </location>
</feature>
<feature type="compositionally biased region" description="Basic and acidic residues" evidence="2">
    <location>
        <begin position="333"/>
        <end position="347"/>
    </location>
</feature>
<dbReference type="Pfam" id="PF00249">
    <property type="entry name" value="Myb_DNA-binding"/>
    <property type="match status" value="6"/>
</dbReference>
<feature type="region of interest" description="Disordered" evidence="2">
    <location>
        <begin position="2849"/>
        <end position="2945"/>
    </location>
</feature>
<feature type="region of interest" description="Disordered" evidence="2">
    <location>
        <begin position="2362"/>
        <end position="2479"/>
    </location>
</feature>
<evidence type="ECO:0000259" key="3">
    <source>
        <dbReference type="PROSITE" id="PS50090"/>
    </source>
</evidence>
<feature type="compositionally biased region" description="Basic and acidic residues" evidence="2">
    <location>
        <begin position="2273"/>
        <end position="2285"/>
    </location>
</feature>
<dbReference type="PANTHER" id="PTHR13992">
    <property type="entry name" value="NUCLEAR RECEPTOR CO-REPRESSOR RELATED NCOR"/>
    <property type="match status" value="1"/>
</dbReference>
<dbReference type="GO" id="GO:0032991">
    <property type="term" value="C:protein-containing complex"/>
    <property type="evidence" value="ECO:0007669"/>
    <property type="project" value="UniProtKB-ARBA"/>
</dbReference>
<feature type="domain" description="HTH myb-type" evidence="5">
    <location>
        <begin position="1058"/>
        <end position="1105"/>
    </location>
</feature>
<dbReference type="VEuPathDB" id="FungiDB:SeMB42_g06941"/>
<feature type="compositionally biased region" description="Polar residues" evidence="2">
    <location>
        <begin position="840"/>
        <end position="854"/>
    </location>
</feature>
<feature type="domain" description="Myb-like" evidence="3">
    <location>
        <begin position="854"/>
        <end position="896"/>
    </location>
</feature>
<feature type="compositionally biased region" description="Basic and acidic residues" evidence="2">
    <location>
        <begin position="138"/>
        <end position="152"/>
    </location>
</feature>
<dbReference type="PANTHER" id="PTHR13992:SF39">
    <property type="entry name" value="SMRTER, ISOFORM G"/>
    <property type="match status" value="1"/>
</dbReference>
<feature type="coiled-coil region" evidence="1">
    <location>
        <begin position="532"/>
        <end position="566"/>
    </location>
</feature>
<feature type="compositionally biased region" description="Basic residues" evidence="2">
    <location>
        <begin position="1011"/>
        <end position="1024"/>
    </location>
</feature>
<dbReference type="Gene3D" id="1.10.10.60">
    <property type="entry name" value="Homeodomain-like"/>
    <property type="match status" value="2"/>
</dbReference>
<protein>
    <submittedName>
        <fullName evidence="6">Uncharacterized protein</fullName>
    </submittedName>
</protein>
<feature type="compositionally biased region" description="Polar residues" evidence="2">
    <location>
        <begin position="1522"/>
        <end position="1533"/>
    </location>
</feature>
<dbReference type="InterPro" id="IPR017930">
    <property type="entry name" value="Myb_dom"/>
</dbReference>
<feature type="compositionally biased region" description="Polar residues" evidence="2">
    <location>
        <begin position="214"/>
        <end position="223"/>
    </location>
</feature>